<dbReference type="RefSeq" id="WP_002729785.1">
    <property type="nucleotide sequence ID" value="NZ_CAHP01000028.1"/>
</dbReference>
<sequence length="101" mass="10803">MPLRTTAQIEHDRMVTEAREKGGAPGRVLAAYAGATAAKAGLDIDNPFTAHEAALSEGWRRGRALGLSAPIPAASIHPLPPRRWMPRPGTTHAARTAQEEF</sequence>
<organism evidence="2 3">
    <name type="scientific">Magnetospirillum molischianum DSM 120</name>
    <dbReference type="NCBI Taxonomy" id="1150626"/>
    <lineage>
        <taxon>Bacteria</taxon>
        <taxon>Pseudomonadati</taxon>
        <taxon>Pseudomonadota</taxon>
        <taxon>Alphaproteobacteria</taxon>
        <taxon>Rhodospirillales</taxon>
        <taxon>Rhodospirillaceae</taxon>
        <taxon>Magnetospirillum</taxon>
    </lineage>
</organism>
<dbReference type="EMBL" id="CAHP01000028">
    <property type="protein sequence ID" value="CCG42155.1"/>
    <property type="molecule type" value="Genomic_DNA"/>
</dbReference>
<feature type="region of interest" description="Disordered" evidence="1">
    <location>
        <begin position="71"/>
        <end position="101"/>
    </location>
</feature>
<evidence type="ECO:0000313" key="3">
    <source>
        <dbReference type="Proteomes" id="UP000004169"/>
    </source>
</evidence>
<proteinExistence type="predicted"/>
<keyword evidence="3" id="KW-1185">Reference proteome</keyword>
<dbReference type="AlphaFoldDB" id="H8FUW7"/>
<comment type="caution">
    <text evidence="2">The sequence shown here is derived from an EMBL/GenBank/DDBJ whole genome shotgun (WGS) entry which is preliminary data.</text>
</comment>
<protein>
    <submittedName>
        <fullName evidence="2">Uncharacterized protein</fullName>
    </submittedName>
</protein>
<reference evidence="2 3" key="1">
    <citation type="journal article" date="2012" name="J. Bacteriol.">
        <title>Draft Genome Sequence of the Purple Photosynthetic Bacterium Phaeospirillum molischianum DSM120, a Particularly Versatile Bacterium.</title>
        <authorList>
            <person name="Duquesne K."/>
            <person name="Prima V."/>
            <person name="Ji B."/>
            <person name="Rouy Z."/>
            <person name="Medigue C."/>
            <person name="Talla E."/>
            <person name="Sturgis J.N."/>
        </authorList>
    </citation>
    <scope>NUCLEOTIDE SEQUENCE [LARGE SCALE GENOMIC DNA]</scope>
    <source>
        <strain evidence="3">DSM120</strain>
    </source>
</reference>
<accession>H8FUW7</accession>
<name>H8FUW7_MAGML</name>
<dbReference type="STRING" id="1150626.PHAMO_340028"/>
<dbReference type="Proteomes" id="UP000004169">
    <property type="component" value="Unassembled WGS sequence"/>
</dbReference>
<gene>
    <name evidence="2" type="ORF">PHAMO_340028</name>
</gene>
<evidence type="ECO:0000256" key="1">
    <source>
        <dbReference type="SAM" id="MobiDB-lite"/>
    </source>
</evidence>
<evidence type="ECO:0000313" key="2">
    <source>
        <dbReference type="EMBL" id="CCG42155.1"/>
    </source>
</evidence>